<dbReference type="eggNOG" id="COG3311">
    <property type="taxonomic scope" value="Bacteria"/>
</dbReference>
<proteinExistence type="predicted"/>
<feature type="region of interest" description="Disordered" evidence="1">
    <location>
        <begin position="1"/>
        <end position="28"/>
    </location>
</feature>
<dbReference type="Pfam" id="PF12728">
    <property type="entry name" value="HTH_17"/>
    <property type="match status" value="1"/>
</dbReference>
<gene>
    <name evidence="3" type="ORF">L284_21295</name>
</gene>
<reference evidence="3 4" key="1">
    <citation type="journal article" date="2013" name="Genome Announc.">
        <title>Genome Sequence of Novosphingobium lindaniclasticum LE124T, Isolated from a Hexachlorocyclohexane Dumpsite.</title>
        <authorList>
            <person name="Saxena A."/>
            <person name="Nayyar N."/>
            <person name="Sangwan N."/>
            <person name="Kumari R."/>
            <person name="Khurana J.P."/>
            <person name="Lal R."/>
        </authorList>
    </citation>
    <scope>NUCLEOTIDE SEQUENCE [LARGE SCALE GENOMIC DNA]</scope>
    <source>
        <strain evidence="3 4">LE124</strain>
    </source>
</reference>
<accession>T0H8K2</accession>
<dbReference type="InterPro" id="IPR041657">
    <property type="entry name" value="HTH_17"/>
</dbReference>
<dbReference type="EMBL" id="ATHL01000147">
    <property type="protein sequence ID" value="EQB08428.1"/>
    <property type="molecule type" value="Genomic_DNA"/>
</dbReference>
<dbReference type="Proteomes" id="UP000015527">
    <property type="component" value="Unassembled WGS sequence"/>
</dbReference>
<sequence length="82" mass="9499">MHGRDTMENSDQIDRAQRAKRGSPFLNTPQAANYLGISIRLLLRLRRGGGGPIYRRHCRFIQYHIDDLDAWSEANSGRAFRR</sequence>
<dbReference type="AlphaFoldDB" id="T0H8K2"/>
<organism evidence="3 4">
    <name type="scientific">Novosphingobium lindaniclasticum LE124</name>
    <dbReference type="NCBI Taxonomy" id="1096930"/>
    <lineage>
        <taxon>Bacteria</taxon>
        <taxon>Pseudomonadati</taxon>
        <taxon>Pseudomonadota</taxon>
        <taxon>Alphaproteobacteria</taxon>
        <taxon>Sphingomonadales</taxon>
        <taxon>Sphingomonadaceae</taxon>
        <taxon>Novosphingobium</taxon>
    </lineage>
</organism>
<evidence type="ECO:0000256" key="1">
    <source>
        <dbReference type="SAM" id="MobiDB-lite"/>
    </source>
</evidence>
<protein>
    <recommendedName>
        <fullName evidence="2">Helix-turn-helix domain-containing protein</fullName>
    </recommendedName>
</protein>
<evidence type="ECO:0000313" key="4">
    <source>
        <dbReference type="Proteomes" id="UP000015527"/>
    </source>
</evidence>
<name>T0H8K2_9SPHN</name>
<feature type="compositionally biased region" description="Basic and acidic residues" evidence="1">
    <location>
        <begin position="1"/>
        <end position="17"/>
    </location>
</feature>
<dbReference type="SUPFAM" id="SSF46955">
    <property type="entry name" value="Putative DNA-binding domain"/>
    <property type="match status" value="1"/>
</dbReference>
<dbReference type="InterPro" id="IPR009061">
    <property type="entry name" value="DNA-bd_dom_put_sf"/>
</dbReference>
<evidence type="ECO:0000313" key="3">
    <source>
        <dbReference type="EMBL" id="EQB08428.1"/>
    </source>
</evidence>
<feature type="domain" description="Helix-turn-helix" evidence="2">
    <location>
        <begin position="25"/>
        <end position="75"/>
    </location>
</feature>
<comment type="caution">
    <text evidence="3">The sequence shown here is derived from an EMBL/GenBank/DDBJ whole genome shotgun (WGS) entry which is preliminary data.</text>
</comment>
<keyword evidence="4" id="KW-1185">Reference proteome</keyword>
<evidence type="ECO:0000259" key="2">
    <source>
        <dbReference type="Pfam" id="PF12728"/>
    </source>
</evidence>
<dbReference type="PATRIC" id="fig|1096930.3.peg.4185"/>